<reference evidence="1 2" key="1">
    <citation type="submission" date="2018-11" db="EMBL/GenBank/DDBJ databases">
        <title>Sequencing the genomes of 1000 actinobacteria strains.</title>
        <authorList>
            <person name="Klenk H.-P."/>
        </authorList>
    </citation>
    <scope>NUCLEOTIDE SEQUENCE [LARGE SCALE GENOMIC DNA]</scope>
    <source>
        <strain evidence="1 2">DSM 13521</strain>
    </source>
</reference>
<dbReference type="InterPro" id="IPR035903">
    <property type="entry name" value="HesB-like_dom_sf"/>
</dbReference>
<dbReference type="EMBL" id="RKHQ01000001">
    <property type="protein sequence ID" value="ROR96106.1"/>
    <property type="molecule type" value="Genomic_DNA"/>
</dbReference>
<dbReference type="Proteomes" id="UP000275356">
    <property type="component" value="Unassembled WGS sequence"/>
</dbReference>
<gene>
    <name evidence="1" type="ORF">EDD28_0681</name>
</gene>
<protein>
    <submittedName>
        <fullName evidence="1">Fe-S cluster assembly iron-binding protein IscA</fullName>
    </submittedName>
</protein>
<keyword evidence="2" id="KW-1185">Reference proteome</keyword>
<proteinExistence type="predicted"/>
<comment type="caution">
    <text evidence="1">The sequence shown here is derived from an EMBL/GenBank/DDBJ whole genome shotgun (WGS) entry which is preliminary data.</text>
</comment>
<accession>A0A3N2D8J4</accession>
<organism evidence="1 2">
    <name type="scientific">Salana multivorans</name>
    <dbReference type="NCBI Taxonomy" id="120377"/>
    <lineage>
        <taxon>Bacteria</taxon>
        <taxon>Bacillati</taxon>
        <taxon>Actinomycetota</taxon>
        <taxon>Actinomycetes</taxon>
        <taxon>Micrococcales</taxon>
        <taxon>Beutenbergiaceae</taxon>
        <taxon>Salana</taxon>
    </lineage>
</organism>
<evidence type="ECO:0000313" key="1">
    <source>
        <dbReference type="EMBL" id="ROR96106.1"/>
    </source>
</evidence>
<sequence>MLTLTENAQSAVDDVATRADLPAGGGLRIARSAVQPGGLELALTPAPESTDQVIQTTGTPVFVDADAADQLDELVLDTAPAPTPDAEPGFVLTPKSV</sequence>
<evidence type="ECO:0000313" key="2">
    <source>
        <dbReference type="Proteomes" id="UP000275356"/>
    </source>
</evidence>
<dbReference type="SUPFAM" id="SSF89360">
    <property type="entry name" value="HesB-like domain"/>
    <property type="match status" value="1"/>
</dbReference>
<dbReference type="AlphaFoldDB" id="A0A3N2D8J4"/>
<name>A0A3N2D8J4_9MICO</name>
<dbReference type="RefSeq" id="WP_170169331.1">
    <property type="nucleotide sequence ID" value="NZ_CALFQU010000013.1"/>
</dbReference>